<proteinExistence type="predicted"/>
<name>A0ABY4MXH5_9MICO</name>
<accession>A0ABY4MXH5</accession>
<dbReference type="Pfam" id="PF13579">
    <property type="entry name" value="Glyco_trans_4_4"/>
    <property type="match status" value="1"/>
</dbReference>
<dbReference type="SUPFAM" id="SSF53756">
    <property type="entry name" value="UDP-Glycosyltransferase/glycogen phosphorylase"/>
    <property type="match status" value="1"/>
</dbReference>
<dbReference type="InterPro" id="IPR001296">
    <property type="entry name" value="Glyco_trans_1"/>
</dbReference>
<dbReference type="InterPro" id="IPR028098">
    <property type="entry name" value="Glyco_trans_4-like_N"/>
</dbReference>
<sequence length="408" mass="44651">MTTNTDARTRTTVSPAAPDTTPVPGRVIYGVTIGGSAFSLLRGQLAWLRERGWDVRLVSSPDDDAYIAAEREGVRFYQLPMTRSITPIQDAIALRRWLKLIDKLKPAAVNVGTPKAGLLGGVAAWLRRVPRRLYVVRGLRIEGTRGPLSWLLWLTEWATMRVATDVLFVSPSLALEAQRRGLLDARKSWAIGSGSSNGVLAHQVAARAGEVNRVELRERLGLGADDFVVGFVGRITYDKGVDQIIDAFSRLTDPRIRLLCIGEPENPELAAQIDVLGDRVSVVGWTNDLWGHLSAMDVLCLPTLREGFPNVVLEASSVGMPTITTCATGAIDSVVDGETGLLFDVGDTETLLRHIHTLAADDELRERMGAAARQRVLTEFQPERIWSGVEEILQGVDEPQIAHRITGK</sequence>
<dbReference type="PANTHER" id="PTHR12526">
    <property type="entry name" value="GLYCOSYLTRANSFERASE"/>
    <property type="match status" value="1"/>
</dbReference>
<gene>
    <name evidence="5" type="ORF">M3M28_01265</name>
</gene>
<dbReference type="CDD" id="cd03808">
    <property type="entry name" value="GT4_CapM-like"/>
    <property type="match status" value="1"/>
</dbReference>
<dbReference type="EMBL" id="CP097160">
    <property type="protein sequence ID" value="UQN15126.1"/>
    <property type="molecule type" value="Genomic_DNA"/>
</dbReference>
<evidence type="ECO:0000256" key="1">
    <source>
        <dbReference type="ARBA" id="ARBA00022676"/>
    </source>
</evidence>
<keyword evidence="2" id="KW-0808">Transferase</keyword>
<evidence type="ECO:0000313" key="5">
    <source>
        <dbReference type="EMBL" id="UQN15126.1"/>
    </source>
</evidence>
<evidence type="ECO:0000256" key="2">
    <source>
        <dbReference type="ARBA" id="ARBA00022679"/>
    </source>
</evidence>
<evidence type="ECO:0000259" key="4">
    <source>
        <dbReference type="Pfam" id="PF13579"/>
    </source>
</evidence>
<keyword evidence="1" id="KW-0328">Glycosyltransferase</keyword>
<feature type="domain" description="Glycosyl transferase family 1" evidence="3">
    <location>
        <begin position="215"/>
        <end position="375"/>
    </location>
</feature>
<dbReference type="Pfam" id="PF00534">
    <property type="entry name" value="Glycos_transf_1"/>
    <property type="match status" value="1"/>
</dbReference>
<dbReference type="PANTHER" id="PTHR12526:SF636">
    <property type="entry name" value="BLL3647 PROTEIN"/>
    <property type="match status" value="1"/>
</dbReference>
<protein>
    <submittedName>
        <fullName evidence="5">Glycosyltransferase family 4 protein</fullName>
    </submittedName>
</protein>
<reference evidence="5" key="1">
    <citation type="submission" date="2022-05" db="EMBL/GenBank/DDBJ databases">
        <title>Complete genome sequence of toluene-degrading Gulosibacter sediminis strain ACHW.36C.</title>
        <authorList>
            <person name="Wai A.C."/>
            <person name="Lai G.K."/>
            <person name="Griffin S.D."/>
            <person name="Leung F.C."/>
        </authorList>
    </citation>
    <scope>NUCLEOTIDE SEQUENCE [LARGE SCALE GENOMIC DNA]</scope>
    <source>
        <strain evidence="5">ACHW.36C</strain>
    </source>
</reference>
<organism evidence="5">
    <name type="scientific">Gulosibacter sediminis</name>
    <dbReference type="NCBI Taxonomy" id="1729695"/>
    <lineage>
        <taxon>Bacteria</taxon>
        <taxon>Bacillati</taxon>
        <taxon>Actinomycetota</taxon>
        <taxon>Actinomycetes</taxon>
        <taxon>Micrococcales</taxon>
        <taxon>Microbacteriaceae</taxon>
        <taxon>Gulosibacter</taxon>
    </lineage>
</organism>
<dbReference type="Gene3D" id="3.40.50.2000">
    <property type="entry name" value="Glycogen Phosphorylase B"/>
    <property type="match status" value="2"/>
</dbReference>
<feature type="domain" description="Glycosyltransferase subfamily 4-like N-terminal" evidence="4">
    <location>
        <begin position="42"/>
        <end position="182"/>
    </location>
</feature>
<evidence type="ECO:0000259" key="3">
    <source>
        <dbReference type="Pfam" id="PF00534"/>
    </source>
</evidence>